<dbReference type="InterPro" id="IPR051803">
    <property type="entry name" value="TA_system_RelE-like_toxin"/>
</dbReference>
<dbReference type="EMBL" id="AKVJ01000022">
    <property type="protein sequence ID" value="EIW19015.1"/>
    <property type="molecule type" value="Genomic_DNA"/>
</dbReference>
<keyword evidence="4" id="KW-1185">Reference proteome</keyword>
<gene>
    <name evidence="3" type="ORF">FB4_0540</name>
</gene>
<keyword evidence="2" id="KW-1277">Toxin-antitoxin system</keyword>
<evidence type="ECO:0000256" key="2">
    <source>
        <dbReference type="ARBA" id="ARBA00022649"/>
    </source>
</evidence>
<evidence type="ECO:0000313" key="3">
    <source>
        <dbReference type="EMBL" id="EIW19015.1"/>
    </source>
</evidence>
<name>I8RKP4_9FIRM</name>
<dbReference type="OrthoDB" id="5574284at2"/>
<reference evidence="3 4" key="1">
    <citation type="journal article" date="2012" name="J. Bacteriol.">
        <title>Draft Genome Sequences for Two Metal-Reducing Pelosinus fermentans Strains Isolated from a Cr(VI)-Contaminated Site and for Type Strain R7.</title>
        <authorList>
            <person name="Brown S.D."/>
            <person name="Podar M."/>
            <person name="Klingeman D.M."/>
            <person name="Johnson C.M."/>
            <person name="Yang Z.K."/>
            <person name="Utturkar S.M."/>
            <person name="Land M.L."/>
            <person name="Mosher J.J."/>
            <person name="Hurt R.A.Jr."/>
            <person name="Phelps T.J."/>
            <person name="Palumbo A.V."/>
            <person name="Arkin A.P."/>
            <person name="Hazen T.C."/>
            <person name="Elias D.A."/>
        </authorList>
    </citation>
    <scope>NUCLEOTIDE SEQUENCE [LARGE SCALE GENOMIC DNA]</scope>
    <source>
        <strain evidence="3 4">B4</strain>
    </source>
</reference>
<organism evidence="3 4">
    <name type="scientific">Pelosinus fermentans B4</name>
    <dbReference type="NCBI Taxonomy" id="1149862"/>
    <lineage>
        <taxon>Bacteria</taxon>
        <taxon>Bacillati</taxon>
        <taxon>Bacillota</taxon>
        <taxon>Negativicutes</taxon>
        <taxon>Selenomonadales</taxon>
        <taxon>Sporomusaceae</taxon>
        <taxon>Pelosinus</taxon>
    </lineage>
</organism>
<dbReference type="InterPro" id="IPR007712">
    <property type="entry name" value="RelE/ParE_toxin"/>
</dbReference>
<dbReference type="Proteomes" id="UP000004324">
    <property type="component" value="Unassembled WGS sequence"/>
</dbReference>
<evidence type="ECO:0000313" key="4">
    <source>
        <dbReference type="Proteomes" id="UP000004324"/>
    </source>
</evidence>
<dbReference type="NCBIfam" id="TIGR02385">
    <property type="entry name" value="RelE_StbE"/>
    <property type="match status" value="1"/>
</dbReference>
<dbReference type="PANTHER" id="PTHR33755">
    <property type="entry name" value="TOXIN PARE1-RELATED"/>
    <property type="match status" value="1"/>
</dbReference>
<dbReference type="RefSeq" id="WP_007933561.1">
    <property type="nucleotide sequence ID" value="NZ_AKVJ01000022.1"/>
</dbReference>
<accession>I8RKP4</accession>
<dbReference type="Pfam" id="PF05016">
    <property type="entry name" value="ParE_toxin"/>
    <property type="match status" value="1"/>
</dbReference>
<comment type="similarity">
    <text evidence="1">Belongs to the RelE toxin family.</text>
</comment>
<dbReference type="PANTHER" id="PTHR33755:SF5">
    <property type="entry name" value="TYPE II TOXIN-ANTITOXIN SYSTEM RELE_PARE FAMILY TOXIN"/>
    <property type="match status" value="1"/>
</dbReference>
<dbReference type="PATRIC" id="fig|1149862.3.peg.1966"/>
<dbReference type="Gene3D" id="3.30.2310.20">
    <property type="entry name" value="RelE-like"/>
    <property type="match status" value="1"/>
</dbReference>
<sequence length="100" mass="11612">MVKWSEPAKRDLKQIHDFIARDSERYAKKVAMDFVTRSEALQSFPEMGRIIPELDDPSVRELIIYSYRLIYRVALGQVEVLAIVHVRRESAADVLPEPQN</sequence>
<proteinExistence type="inferred from homology"/>
<protein>
    <submittedName>
        <fullName evidence="3">Addiction module toxin, RelE/StbE family</fullName>
    </submittedName>
</protein>
<dbReference type="InterPro" id="IPR035093">
    <property type="entry name" value="RelE/ParE_toxin_dom_sf"/>
</dbReference>
<dbReference type="AlphaFoldDB" id="I8RKP4"/>
<comment type="caution">
    <text evidence="3">The sequence shown here is derived from an EMBL/GenBank/DDBJ whole genome shotgun (WGS) entry which is preliminary data.</text>
</comment>
<evidence type="ECO:0000256" key="1">
    <source>
        <dbReference type="ARBA" id="ARBA00006226"/>
    </source>
</evidence>